<comment type="similarity">
    <text evidence="2">Belongs to the transferase hexapeptide repeat family.</text>
</comment>
<feature type="domain" description="Nucleotidyl transferase" evidence="7">
    <location>
        <begin position="18"/>
        <end position="248"/>
    </location>
</feature>
<dbReference type="PROSITE" id="PS00101">
    <property type="entry name" value="HEXAPEP_TRANSFERASES"/>
    <property type="match status" value="2"/>
</dbReference>
<dbReference type="EMBL" id="HACM01008668">
    <property type="protein sequence ID" value="CRZ09110.1"/>
    <property type="molecule type" value="Transcribed_RNA"/>
</dbReference>
<reference evidence="9" key="1">
    <citation type="submission" date="2015-04" db="EMBL/GenBank/DDBJ databases">
        <title>The genome sequence of the plant pathogenic Rhizarian Plasmodiophora brassicae reveals insights in its biotrophic life cycle and the origin of chitin synthesis.</title>
        <authorList>
            <person name="Schwelm A."/>
            <person name="Fogelqvist J."/>
            <person name="Knaust A."/>
            <person name="Julke S."/>
            <person name="Lilja T."/>
            <person name="Dhandapani V."/>
            <person name="Bonilla-Rosso G."/>
            <person name="Karlsson M."/>
            <person name="Shevchenko A."/>
            <person name="Choi S.R."/>
            <person name="Kim H.G."/>
            <person name="Park J.Y."/>
            <person name="Lim Y.P."/>
            <person name="Ludwig-Muller J."/>
            <person name="Dixelius C."/>
        </authorList>
    </citation>
    <scope>NUCLEOTIDE SEQUENCE</scope>
    <source>
        <tissue evidence="9">Potato root galls</tissue>
    </source>
</reference>
<dbReference type="InterPro" id="IPR011004">
    <property type="entry name" value="Trimer_LpxA-like_sf"/>
</dbReference>
<dbReference type="InterPro" id="IPR056729">
    <property type="entry name" value="GMPPB_C"/>
</dbReference>
<organism evidence="9">
    <name type="scientific">Spongospora subterranea</name>
    <dbReference type="NCBI Taxonomy" id="70186"/>
    <lineage>
        <taxon>Eukaryota</taxon>
        <taxon>Sar</taxon>
        <taxon>Rhizaria</taxon>
        <taxon>Endomyxa</taxon>
        <taxon>Phytomyxea</taxon>
        <taxon>Plasmodiophorida</taxon>
        <taxon>Plasmodiophoridae</taxon>
        <taxon>Spongospora</taxon>
    </lineage>
</organism>
<evidence type="ECO:0000256" key="3">
    <source>
        <dbReference type="ARBA" id="ARBA00012387"/>
    </source>
</evidence>
<dbReference type="AlphaFoldDB" id="A0A0H5R4H6"/>
<dbReference type="Gene3D" id="3.90.550.10">
    <property type="entry name" value="Spore Coat Polysaccharide Biosynthesis Protein SpsA, Chain A"/>
    <property type="match status" value="1"/>
</dbReference>
<dbReference type="SUPFAM" id="SSF51161">
    <property type="entry name" value="Trimeric LpxA-like enzymes"/>
    <property type="match status" value="1"/>
</dbReference>
<sequence length="380" mass="41295">PFSIELLFFIPITIMPSKALILVGGYGTRLRPFTFDVPKPLVPFANKSIVMHQIEALVKVGVTEIVLAVSYQSEIMEAYLNDKAEQLGIRIIFSKEDEPLGTAGPLSLARTHLDGPDPFFVLNSDVICDFPFDQILKFHKSHGREGTIFVTQVKDPSKYGVVVADETGRIERFVEKPTEFVGDKINAGMYVFNSGILKRIKPVPTSIERETFPEMVKEKHLYQFVLPGFWMDIGQPLDYLKGQAMYLQSLCSKKDKTLASSTNAAVGAVIKGNVIIDPTAKVGANCVIGPSVVIGPNVVIGDSVYIAESAILCGAKIADSAYITASIIGWESVIGKWAHIGPDTFLGKDVAVGPGVGLYGAKVAPHKSIKDDILVPKDVM</sequence>
<evidence type="ECO:0000259" key="8">
    <source>
        <dbReference type="Pfam" id="PF25087"/>
    </source>
</evidence>
<evidence type="ECO:0000256" key="2">
    <source>
        <dbReference type="ARBA" id="ARBA00007274"/>
    </source>
</evidence>
<dbReference type="Pfam" id="PF25087">
    <property type="entry name" value="GMPPB_C"/>
    <property type="match status" value="1"/>
</dbReference>
<keyword evidence="5" id="KW-0547">Nucleotide-binding</keyword>
<proteinExistence type="inferred from homology"/>
<dbReference type="FunFam" id="3.90.550.10:FF:000013">
    <property type="entry name" value="mannose-1-phosphate guanyltransferase beta"/>
    <property type="match status" value="1"/>
</dbReference>
<accession>A0A0H5R4H6</accession>
<dbReference type="GO" id="GO:0004475">
    <property type="term" value="F:mannose-1-phosphate guanylyltransferase (GTP) activity"/>
    <property type="evidence" value="ECO:0007669"/>
    <property type="project" value="UniProtKB-EC"/>
</dbReference>
<evidence type="ECO:0000313" key="9">
    <source>
        <dbReference type="EMBL" id="CRZ09110.1"/>
    </source>
</evidence>
<evidence type="ECO:0000256" key="1">
    <source>
        <dbReference type="ARBA" id="ARBA00004823"/>
    </source>
</evidence>
<name>A0A0H5R4H6_9EUKA</name>
<dbReference type="InterPro" id="IPR050486">
    <property type="entry name" value="Mannose-1P_guanyltransferase"/>
</dbReference>
<feature type="domain" description="Mannose-1-phosphate guanyltransferase C-terminal" evidence="8">
    <location>
        <begin position="270"/>
        <end position="377"/>
    </location>
</feature>
<dbReference type="InterPro" id="IPR018357">
    <property type="entry name" value="Hexapep_transf_CS"/>
</dbReference>
<dbReference type="PANTHER" id="PTHR22572">
    <property type="entry name" value="SUGAR-1-PHOSPHATE GUANYL TRANSFERASE"/>
    <property type="match status" value="1"/>
</dbReference>
<dbReference type="Gene3D" id="2.160.10.10">
    <property type="entry name" value="Hexapeptide repeat proteins"/>
    <property type="match status" value="1"/>
</dbReference>
<evidence type="ECO:0000259" key="7">
    <source>
        <dbReference type="Pfam" id="PF00483"/>
    </source>
</evidence>
<dbReference type="InterPro" id="IPR005835">
    <property type="entry name" value="NTP_transferase_dom"/>
</dbReference>
<dbReference type="SUPFAM" id="SSF53448">
    <property type="entry name" value="Nucleotide-diphospho-sugar transferases"/>
    <property type="match status" value="1"/>
</dbReference>
<evidence type="ECO:0000256" key="5">
    <source>
        <dbReference type="ARBA" id="ARBA00022741"/>
    </source>
</evidence>
<keyword evidence="4" id="KW-0808">Transferase</keyword>
<feature type="non-terminal residue" evidence="9">
    <location>
        <position position="1"/>
    </location>
</feature>
<dbReference type="InterPro" id="IPR045233">
    <property type="entry name" value="GMPPB_N"/>
</dbReference>
<dbReference type="CDD" id="cd06425">
    <property type="entry name" value="M1P_guanylylT_B_like_N"/>
    <property type="match status" value="1"/>
</dbReference>
<dbReference type="GO" id="GO:0005525">
    <property type="term" value="F:GTP binding"/>
    <property type="evidence" value="ECO:0007669"/>
    <property type="project" value="UniProtKB-KW"/>
</dbReference>
<dbReference type="Pfam" id="PF00483">
    <property type="entry name" value="NTP_transferase"/>
    <property type="match status" value="1"/>
</dbReference>
<dbReference type="GO" id="GO:0009298">
    <property type="term" value="P:GDP-mannose biosynthetic process"/>
    <property type="evidence" value="ECO:0007669"/>
    <property type="project" value="UniProtKB-UniPathway"/>
</dbReference>
<evidence type="ECO:0000256" key="6">
    <source>
        <dbReference type="ARBA" id="ARBA00023134"/>
    </source>
</evidence>
<dbReference type="EC" id="2.7.7.13" evidence="3"/>
<keyword evidence="6" id="KW-0342">GTP-binding</keyword>
<evidence type="ECO:0000256" key="4">
    <source>
        <dbReference type="ARBA" id="ARBA00022679"/>
    </source>
</evidence>
<dbReference type="UniPathway" id="UPA00126">
    <property type="reaction ID" value="UER00930"/>
</dbReference>
<dbReference type="InterPro" id="IPR029044">
    <property type="entry name" value="Nucleotide-diphossugar_trans"/>
</dbReference>
<protein>
    <recommendedName>
        <fullName evidence="3">mannose-1-phosphate guanylyltransferase</fullName>
        <ecNumber evidence="3">2.7.7.13</ecNumber>
    </recommendedName>
</protein>
<comment type="pathway">
    <text evidence="1">Nucleotide-sugar biosynthesis; GDP-alpha-D-mannose biosynthesis; GDP-alpha-D-mannose from alpha-D-mannose 1-phosphate (GTP route): step 1/1.</text>
</comment>